<accession>A0A8J1UHL0</accession>
<organism evidence="1 2">
    <name type="scientific">Owenia fusiformis</name>
    <name type="common">Polychaete worm</name>
    <dbReference type="NCBI Taxonomy" id="6347"/>
    <lineage>
        <taxon>Eukaryota</taxon>
        <taxon>Metazoa</taxon>
        <taxon>Spiralia</taxon>
        <taxon>Lophotrochozoa</taxon>
        <taxon>Annelida</taxon>
        <taxon>Polychaeta</taxon>
        <taxon>Sedentaria</taxon>
        <taxon>Canalipalpata</taxon>
        <taxon>Sabellida</taxon>
        <taxon>Oweniida</taxon>
        <taxon>Oweniidae</taxon>
        <taxon>Owenia</taxon>
    </lineage>
</organism>
<sequence>MKMWKQLFCALFAVVMVIDVTFAVKEKVPRSYIYADALKSGCDIKSMSKEEKQTVNGKLLVDLESVVQYCPGPAKHKRHKRDADESRMAVCSPACNWMLEYLEIKNPDTVVMI</sequence>
<dbReference type="EMBL" id="CAIIXF020000006">
    <property type="protein sequence ID" value="CAH1785410.1"/>
    <property type="molecule type" value="Genomic_DNA"/>
</dbReference>
<comment type="caution">
    <text evidence="1">The sequence shown here is derived from an EMBL/GenBank/DDBJ whole genome shotgun (WGS) entry which is preliminary data.</text>
</comment>
<gene>
    <name evidence="1" type="ORF">OFUS_LOCUS11469</name>
</gene>
<protein>
    <submittedName>
        <fullName evidence="1">Uncharacterized protein</fullName>
    </submittedName>
</protein>
<evidence type="ECO:0000313" key="1">
    <source>
        <dbReference type="EMBL" id="CAH1785410.1"/>
    </source>
</evidence>
<evidence type="ECO:0000313" key="2">
    <source>
        <dbReference type="Proteomes" id="UP000749559"/>
    </source>
</evidence>
<proteinExistence type="predicted"/>
<name>A0A8J1UHL0_OWEFU</name>
<keyword evidence="2" id="KW-1185">Reference proteome</keyword>
<dbReference type="AlphaFoldDB" id="A0A8J1UHL0"/>
<reference evidence="1" key="1">
    <citation type="submission" date="2022-03" db="EMBL/GenBank/DDBJ databases">
        <authorList>
            <person name="Martin C."/>
        </authorList>
    </citation>
    <scope>NUCLEOTIDE SEQUENCE</scope>
</reference>
<dbReference type="Proteomes" id="UP000749559">
    <property type="component" value="Unassembled WGS sequence"/>
</dbReference>